<name>A0A255YU42_9SPHN</name>
<keyword evidence="5" id="KW-1185">Reference proteome</keyword>
<comment type="caution">
    <text evidence="4">The sequence shown here is derived from an EMBL/GenBank/DDBJ whole genome shotgun (WGS) entry which is preliminary data.</text>
</comment>
<reference evidence="4 5" key="1">
    <citation type="submission" date="2017-07" db="EMBL/GenBank/DDBJ databases">
        <title>Sandarakinorhabdus cyanobacteriorum sp. nov., a novel bacterium isolated from cyanobacterial aggregates in a eutrophic lake.</title>
        <authorList>
            <person name="Cai H."/>
        </authorList>
    </citation>
    <scope>NUCLEOTIDE SEQUENCE [LARGE SCALE GENOMIC DNA]</scope>
    <source>
        <strain evidence="4 5">TH057</strain>
    </source>
</reference>
<dbReference type="InterPro" id="IPR002347">
    <property type="entry name" value="SDR_fam"/>
</dbReference>
<dbReference type="PANTHER" id="PTHR45024:SF2">
    <property type="entry name" value="SCP2 DOMAIN-CONTAINING PROTEIN"/>
    <property type="match status" value="1"/>
</dbReference>
<proteinExistence type="inferred from homology"/>
<dbReference type="SUPFAM" id="SSF51735">
    <property type="entry name" value="NAD(P)-binding Rossmann-fold domains"/>
    <property type="match status" value="1"/>
</dbReference>
<evidence type="ECO:0000256" key="3">
    <source>
        <dbReference type="RuleBase" id="RU000363"/>
    </source>
</evidence>
<dbReference type="EMBL" id="NOXT01000080">
    <property type="protein sequence ID" value="OYQ32184.1"/>
    <property type="molecule type" value="Genomic_DNA"/>
</dbReference>
<evidence type="ECO:0000256" key="1">
    <source>
        <dbReference type="ARBA" id="ARBA00006484"/>
    </source>
</evidence>
<sequence length="317" mass="32508">MALLAGKVAIVTGAGRGLGRCHALALAAHGASVVVNDLGGSVTGGAPSENGEDAATAVVAEITAAGGRAVANRASVADWAGARCIIDDAIAAFGGLDIVVNNAGINRPASLINLTEADYDLETAVHLKGTTAVCHHAAAWWAKQGRQDGRAIINTTSPVGVHPMPDGGPYCAAKAGIAALTVVAAQELAHLGVRANAIAPAARTRMVMASPSVDQLMPRADGFDRHLPDHVSPLVVYLASHLNRFTGRIFGSEGPDVAVYQPWSADWLVSGDGQWPVEALASALASVPEQAPIRAFYPGGRIDTLIPPNRTLKALRG</sequence>
<evidence type="ECO:0008006" key="6">
    <source>
        <dbReference type="Google" id="ProtNLM"/>
    </source>
</evidence>
<dbReference type="Pfam" id="PF00106">
    <property type="entry name" value="adh_short"/>
    <property type="match status" value="1"/>
</dbReference>
<dbReference type="InterPro" id="IPR020904">
    <property type="entry name" value="Sc_DH/Rdtase_CS"/>
</dbReference>
<dbReference type="PRINTS" id="PR00081">
    <property type="entry name" value="GDHRDH"/>
</dbReference>
<comment type="similarity">
    <text evidence="1 3">Belongs to the short-chain dehydrogenases/reductases (SDR) family.</text>
</comment>
<dbReference type="AlphaFoldDB" id="A0A255YU42"/>
<dbReference type="InterPro" id="IPR036291">
    <property type="entry name" value="NAD(P)-bd_dom_sf"/>
</dbReference>
<organism evidence="4 5">
    <name type="scientific">Sandarakinorhabdus cyanobacteriorum</name>
    <dbReference type="NCBI Taxonomy" id="1981098"/>
    <lineage>
        <taxon>Bacteria</taxon>
        <taxon>Pseudomonadati</taxon>
        <taxon>Pseudomonadota</taxon>
        <taxon>Alphaproteobacteria</taxon>
        <taxon>Sphingomonadales</taxon>
        <taxon>Sphingosinicellaceae</taxon>
        <taxon>Sandarakinorhabdus</taxon>
    </lineage>
</organism>
<keyword evidence="2" id="KW-0560">Oxidoreductase</keyword>
<evidence type="ECO:0000256" key="2">
    <source>
        <dbReference type="ARBA" id="ARBA00023002"/>
    </source>
</evidence>
<dbReference type="OrthoDB" id="9804774at2"/>
<dbReference type="Proteomes" id="UP000216991">
    <property type="component" value="Unassembled WGS sequence"/>
</dbReference>
<accession>A0A255YU42</accession>
<evidence type="ECO:0000313" key="4">
    <source>
        <dbReference type="EMBL" id="OYQ32184.1"/>
    </source>
</evidence>
<dbReference type="PRINTS" id="PR00080">
    <property type="entry name" value="SDRFAMILY"/>
</dbReference>
<dbReference type="GO" id="GO:0016491">
    <property type="term" value="F:oxidoreductase activity"/>
    <property type="evidence" value="ECO:0007669"/>
    <property type="project" value="UniProtKB-KW"/>
</dbReference>
<dbReference type="RefSeq" id="WP_094472783.1">
    <property type="nucleotide sequence ID" value="NZ_NOXT01000080.1"/>
</dbReference>
<dbReference type="PANTHER" id="PTHR45024">
    <property type="entry name" value="DEHYDROGENASES, SHORT CHAIN"/>
    <property type="match status" value="1"/>
</dbReference>
<evidence type="ECO:0000313" key="5">
    <source>
        <dbReference type="Proteomes" id="UP000216991"/>
    </source>
</evidence>
<protein>
    <recommendedName>
        <fullName evidence="6">Short-chain dehydrogenase</fullName>
    </recommendedName>
</protein>
<dbReference type="Gene3D" id="3.40.50.720">
    <property type="entry name" value="NAD(P)-binding Rossmann-like Domain"/>
    <property type="match status" value="1"/>
</dbReference>
<dbReference type="InterPro" id="IPR051687">
    <property type="entry name" value="Peroxisomal_Beta-Oxidation"/>
</dbReference>
<dbReference type="PROSITE" id="PS00061">
    <property type="entry name" value="ADH_SHORT"/>
    <property type="match status" value="1"/>
</dbReference>
<gene>
    <name evidence="4" type="ORF">CHU93_03510</name>
</gene>